<gene>
    <name evidence="2" type="ORF">AVDCRST_MAG19-3600</name>
</gene>
<name>A0A6J4VG80_9BACT</name>
<accession>A0A6J4VG80</accession>
<evidence type="ECO:0000313" key="2">
    <source>
        <dbReference type="EMBL" id="CAA9578050.1"/>
    </source>
</evidence>
<protein>
    <submittedName>
        <fullName evidence="2">Dipeptide transport system permease protein DppB</fullName>
    </submittedName>
</protein>
<sequence length="149" mass="15384">GSVRPAARAPRPRHALAGGDGRLRRAPAVGGPDAGDAGARRDAGGGHRLPGAARTRRPDPGPVRQVLREPRAGRFRRLAERPPAGARALPDAGRADVGARGRRGPDRPRRRDSGRHPGGDDAGLGMGPAGDGRGVHRAVGPNFFVGILL</sequence>
<feature type="region of interest" description="Disordered" evidence="1">
    <location>
        <begin position="1"/>
        <end position="138"/>
    </location>
</feature>
<reference evidence="2" key="1">
    <citation type="submission" date="2020-02" db="EMBL/GenBank/DDBJ databases">
        <authorList>
            <person name="Meier V. D."/>
        </authorList>
    </citation>
    <scope>NUCLEOTIDE SEQUENCE</scope>
    <source>
        <strain evidence="2">AVDCRST_MAG19</strain>
    </source>
</reference>
<feature type="compositionally biased region" description="Low complexity" evidence="1">
    <location>
        <begin position="26"/>
        <end position="37"/>
    </location>
</feature>
<organism evidence="2">
    <name type="scientific">uncultured Thermomicrobiales bacterium</name>
    <dbReference type="NCBI Taxonomy" id="1645740"/>
    <lineage>
        <taxon>Bacteria</taxon>
        <taxon>Pseudomonadati</taxon>
        <taxon>Thermomicrobiota</taxon>
        <taxon>Thermomicrobia</taxon>
        <taxon>Thermomicrobiales</taxon>
        <taxon>environmental samples</taxon>
    </lineage>
</organism>
<proteinExistence type="predicted"/>
<feature type="compositionally biased region" description="Basic and acidic residues" evidence="1">
    <location>
        <begin position="93"/>
        <end position="119"/>
    </location>
</feature>
<feature type="compositionally biased region" description="Gly residues" evidence="1">
    <location>
        <begin position="120"/>
        <end position="132"/>
    </location>
</feature>
<feature type="non-terminal residue" evidence="2">
    <location>
        <position position="1"/>
    </location>
</feature>
<dbReference type="EMBL" id="CADCWL010000201">
    <property type="protein sequence ID" value="CAA9578050.1"/>
    <property type="molecule type" value="Genomic_DNA"/>
</dbReference>
<evidence type="ECO:0000256" key="1">
    <source>
        <dbReference type="SAM" id="MobiDB-lite"/>
    </source>
</evidence>
<feature type="non-terminal residue" evidence="2">
    <location>
        <position position="149"/>
    </location>
</feature>
<dbReference type="AlphaFoldDB" id="A0A6J4VG80"/>
<feature type="compositionally biased region" description="Basic and acidic residues" evidence="1">
    <location>
        <begin position="66"/>
        <end position="80"/>
    </location>
</feature>